<evidence type="ECO:0000313" key="3">
    <source>
        <dbReference type="Proteomes" id="UP001321749"/>
    </source>
</evidence>
<dbReference type="EMBL" id="MU864988">
    <property type="protein sequence ID" value="KAK4461595.1"/>
    <property type="molecule type" value="Genomic_DNA"/>
</dbReference>
<feature type="region of interest" description="Disordered" evidence="1">
    <location>
        <begin position="318"/>
        <end position="338"/>
    </location>
</feature>
<name>A0AAV9HN86_9PEZI</name>
<reference evidence="2" key="1">
    <citation type="journal article" date="2023" name="Mol. Phylogenet. Evol.">
        <title>Genome-scale phylogeny and comparative genomics of the fungal order Sordariales.</title>
        <authorList>
            <person name="Hensen N."/>
            <person name="Bonometti L."/>
            <person name="Westerberg I."/>
            <person name="Brannstrom I.O."/>
            <person name="Guillou S."/>
            <person name="Cros-Aarteil S."/>
            <person name="Calhoun S."/>
            <person name="Haridas S."/>
            <person name="Kuo A."/>
            <person name="Mondo S."/>
            <person name="Pangilinan J."/>
            <person name="Riley R."/>
            <person name="LaButti K."/>
            <person name="Andreopoulos B."/>
            <person name="Lipzen A."/>
            <person name="Chen C."/>
            <person name="Yan M."/>
            <person name="Daum C."/>
            <person name="Ng V."/>
            <person name="Clum A."/>
            <person name="Steindorff A."/>
            <person name="Ohm R.A."/>
            <person name="Martin F."/>
            <person name="Silar P."/>
            <person name="Natvig D.O."/>
            <person name="Lalanne C."/>
            <person name="Gautier V."/>
            <person name="Ament-Velasquez S.L."/>
            <person name="Kruys A."/>
            <person name="Hutchinson M.I."/>
            <person name="Powell A.J."/>
            <person name="Barry K."/>
            <person name="Miller A.N."/>
            <person name="Grigoriev I.V."/>
            <person name="Debuchy R."/>
            <person name="Gladieux P."/>
            <person name="Hiltunen Thoren M."/>
            <person name="Johannesson H."/>
        </authorList>
    </citation>
    <scope>NUCLEOTIDE SEQUENCE</scope>
    <source>
        <strain evidence="2">PSN324</strain>
    </source>
</reference>
<organism evidence="2 3">
    <name type="scientific">Cladorrhinum samala</name>
    <dbReference type="NCBI Taxonomy" id="585594"/>
    <lineage>
        <taxon>Eukaryota</taxon>
        <taxon>Fungi</taxon>
        <taxon>Dikarya</taxon>
        <taxon>Ascomycota</taxon>
        <taxon>Pezizomycotina</taxon>
        <taxon>Sordariomycetes</taxon>
        <taxon>Sordariomycetidae</taxon>
        <taxon>Sordariales</taxon>
        <taxon>Podosporaceae</taxon>
        <taxon>Cladorrhinum</taxon>
    </lineage>
</organism>
<sequence length="481" mass="53704">MDAEGSQRGDHDLDIVVDNQPQISSTAKKRKPDRLEQTPKRQRRSPQPDGHSQPNLPLLNVTKCLAPFLAPLAVQKTTLLENTTSAENSSGGSHYSSALTPTTSTRPTLNSVANFTPNTSLQQNETSSKLKDLGGNEHLPGPAFPLWNQQVGKTDYFDDDETLNDEDWLNLPFEEVIKEETYSIDLSDEEELANLADTVCSTLKQTPPTSVLRDLDTSSTIEVFDPTLQRSPPVPSSSPSLAKRNQLDASEDLLDSDVDWDSIMLQLPLTTNNSVLSSRLPTQAVPISSQPLSPDASIPPKVPTKTIRSRVESGHMVLPNLPNSFTRPPFPTPIRDKSPVTGLSNTTVFRTCFRIGHFINEATRCYQQKQDSIFEIYARVTLSSREDSRRVQHFRFVDLFKDQPPHLAGILNGWKTGSLLEKHSASFLQAQTNRGEAKICRCICRFKREKKNDFGWLVDILSVEEANWDDVKAVRDVVCRE</sequence>
<feature type="compositionally biased region" description="Basic and acidic residues" evidence="1">
    <location>
        <begin position="1"/>
        <end position="14"/>
    </location>
</feature>
<feature type="region of interest" description="Disordered" evidence="1">
    <location>
        <begin position="83"/>
        <end position="147"/>
    </location>
</feature>
<gene>
    <name evidence="2" type="ORF">QBC42DRAFT_329581</name>
</gene>
<accession>A0AAV9HN86</accession>
<dbReference type="Proteomes" id="UP001321749">
    <property type="component" value="Unassembled WGS sequence"/>
</dbReference>
<evidence type="ECO:0000313" key="2">
    <source>
        <dbReference type="EMBL" id="KAK4461595.1"/>
    </source>
</evidence>
<keyword evidence="3" id="KW-1185">Reference proteome</keyword>
<dbReference type="AlphaFoldDB" id="A0AAV9HN86"/>
<evidence type="ECO:0000256" key="1">
    <source>
        <dbReference type="SAM" id="MobiDB-lite"/>
    </source>
</evidence>
<comment type="caution">
    <text evidence="2">The sequence shown here is derived from an EMBL/GenBank/DDBJ whole genome shotgun (WGS) entry which is preliminary data.</text>
</comment>
<reference evidence="2" key="2">
    <citation type="submission" date="2023-06" db="EMBL/GenBank/DDBJ databases">
        <authorList>
            <consortium name="Lawrence Berkeley National Laboratory"/>
            <person name="Mondo S.J."/>
            <person name="Hensen N."/>
            <person name="Bonometti L."/>
            <person name="Westerberg I."/>
            <person name="Brannstrom I.O."/>
            <person name="Guillou S."/>
            <person name="Cros-Aarteil S."/>
            <person name="Calhoun S."/>
            <person name="Haridas S."/>
            <person name="Kuo A."/>
            <person name="Pangilinan J."/>
            <person name="Riley R."/>
            <person name="Labutti K."/>
            <person name="Andreopoulos B."/>
            <person name="Lipzen A."/>
            <person name="Chen C."/>
            <person name="Yanf M."/>
            <person name="Daum C."/>
            <person name="Ng V."/>
            <person name="Clum A."/>
            <person name="Steindorff A."/>
            <person name="Ohm R."/>
            <person name="Martin F."/>
            <person name="Silar P."/>
            <person name="Natvig D."/>
            <person name="Lalanne C."/>
            <person name="Gautier V."/>
            <person name="Ament-Velasquez S.L."/>
            <person name="Kruys A."/>
            <person name="Hutchinson M.I."/>
            <person name="Powell A.J."/>
            <person name="Barry K."/>
            <person name="Miller A.N."/>
            <person name="Grigoriev I.V."/>
            <person name="Debuchy R."/>
            <person name="Gladieux P."/>
            <person name="Thoren M.H."/>
            <person name="Johannesson H."/>
        </authorList>
    </citation>
    <scope>NUCLEOTIDE SEQUENCE</scope>
    <source>
        <strain evidence="2">PSN324</strain>
    </source>
</reference>
<proteinExistence type="predicted"/>
<feature type="compositionally biased region" description="Polar residues" evidence="1">
    <location>
        <begin position="83"/>
        <end position="127"/>
    </location>
</feature>
<feature type="region of interest" description="Disordered" evidence="1">
    <location>
        <begin position="1"/>
        <end position="57"/>
    </location>
</feature>
<protein>
    <submittedName>
        <fullName evidence="2">Uncharacterized protein</fullName>
    </submittedName>
</protein>